<keyword evidence="1" id="KW-0472">Membrane</keyword>
<gene>
    <name evidence="2" type="ORF">IX83_04785</name>
</gene>
<keyword evidence="1" id="KW-1133">Transmembrane helix</keyword>
<evidence type="ECO:0000313" key="2">
    <source>
        <dbReference type="EMBL" id="AIL32714.1"/>
    </source>
</evidence>
<dbReference type="KEGG" id="bpsi:IX83_04785"/>
<organism evidence="2 3">
    <name type="scientific">Basilea psittacipulmonis DSM 24701</name>
    <dbReference type="NCBI Taxonomy" id="1072685"/>
    <lineage>
        <taxon>Bacteria</taxon>
        <taxon>Pseudomonadati</taxon>
        <taxon>Pseudomonadota</taxon>
        <taxon>Betaproteobacteria</taxon>
        <taxon>Burkholderiales</taxon>
        <taxon>Alcaligenaceae</taxon>
        <taxon>Basilea</taxon>
    </lineage>
</organism>
<accession>A0A077DDL9</accession>
<feature type="transmembrane region" description="Helical" evidence="1">
    <location>
        <begin position="27"/>
        <end position="49"/>
    </location>
</feature>
<dbReference type="HOGENOM" id="CLU_2407332_0_0_4"/>
<name>A0A077DDL9_9BURK</name>
<dbReference type="Proteomes" id="UP000028945">
    <property type="component" value="Chromosome"/>
</dbReference>
<dbReference type="EMBL" id="CP009238">
    <property type="protein sequence ID" value="AIL32714.1"/>
    <property type="molecule type" value="Genomic_DNA"/>
</dbReference>
<dbReference type="AlphaFoldDB" id="A0A077DDL9"/>
<proteinExistence type="predicted"/>
<evidence type="ECO:0000256" key="1">
    <source>
        <dbReference type="SAM" id="Phobius"/>
    </source>
</evidence>
<protein>
    <submittedName>
        <fullName evidence="2">Uncharacterized protein</fullName>
    </submittedName>
</protein>
<keyword evidence="1" id="KW-0812">Transmembrane</keyword>
<keyword evidence="3" id="KW-1185">Reference proteome</keyword>
<reference evidence="2 3" key="1">
    <citation type="journal article" date="2014" name="BMC Genomics">
        <title>A genomic perspective on a new bacterial genus and species from the Alcaligenaceae family, Basilea psittacipulmonis.</title>
        <authorList>
            <person name="Whiteson K.L."/>
            <person name="Hernandez D."/>
            <person name="Lazarevic V."/>
            <person name="Gaia N."/>
            <person name="Farinelli L."/>
            <person name="Francois P."/>
            <person name="Pilo P."/>
            <person name="Frey J."/>
            <person name="Schrenzel J."/>
        </authorList>
    </citation>
    <scope>NUCLEOTIDE SEQUENCE [LARGE SCALE GENOMIC DNA]</scope>
    <source>
        <strain evidence="2 3">DSM 24701</strain>
    </source>
</reference>
<sequence length="92" mass="10658">MHSFKSDGLYVFTAFCLDAFQSDCLPFFLLFFGRFSIRLFACIYTLFIIHIKKQAKQVTVAVVEAYLTKDYNNSVFFTAFIKDETHIKTSTS</sequence>
<evidence type="ECO:0000313" key="3">
    <source>
        <dbReference type="Proteomes" id="UP000028945"/>
    </source>
</evidence>